<geneLocation type="mitochondrion" evidence="1"/>
<evidence type="ECO:0000313" key="1">
    <source>
        <dbReference type="EMBL" id="AGE93571.1"/>
    </source>
</evidence>
<sequence length="131" mass="15269">MLHTLAIYIVKCYIYNVNCYIHCKIRHTLATYIVSPARAFKSPSRASSYATYIVSPARALKSPSRASSYATFNVKYYIYWLHILATYIVKCYIQCKILHSLATYNVSPRQLLQILSALINCYIYWKMLYTL</sequence>
<dbReference type="AlphaFoldDB" id="M1K377"/>
<protein>
    <submittedName>
        <fullName evidence="1">Uncharacterized protein</fullName>
    </submittedName>
</protein>
<gene>
    <name evidence="1" type="primary">orf131</name>
</gene>
<proteinExistence type="predicted"/>
<organism evidence="1">
    <name type="scientific">Capsaspora owczarzaki</name>
    <dbReference type="NCBI Taxonomy" id="192875"/>
    <lineage>
        <taxon>Eukaryota</taxon>
        <taxon>Filasterea</taxon>
        <taxon>Capsaspora</taxon>
    </lineage>
</organism>
<reference evidence="1" key="2">
    <citation type="submission" date="2012-12" db="EMBL/GenBank/DDBJ databases">
        <authorList>
            <person name="Lang B.F."/>
        </authorList>
    </citation>
    <scope>NUCLEOTIDE SEQUENCE</scope>
    <source>
        <strain evidence="1">ATCC 30864</strain>
    </source>
</reference>
<accession>M1K377</accession>
<name>M1K377_9EUKA</name>
<dbReference type="EMBL" id="KC573038">
    <property type="protein sequence ID" value="AGE93571.1"/>
    <property type="molecule type" value="Genomic_DNA"/>
</dbReference>
<keyword evidence="1" id="KW-0496">Mitochondrion</keyword>
<reference evidence="1" key="1">
    <citation type="journal article" date="2008" name="Mol. Biol. Evol.">
        <title>A phylogenomic investigation into the origin of metazoa.</title>
        <authorList>
            <person name="Ruiz-Trillo I."/>
            <person name="Roger A.J."/>
            <person name="Burger G."/>
            <person name="Gray M.W."/>
            <person name="Lang B.F."/>
        </authorList>
    </citation>
    <scope>NUCLEOTIDE SEQUENCE</scope>
    <source>
        <strain evidence="1">ATCC 30864</strain>
    </source>
</reference>